<dbReference type="AlphaFoldDB" id="H0EVI1"/>
<name>H0EVI1_GLAL7</name>
<gene>
    <name evidence="1" type="ORF">M7I_6779</name>
</gene>
<dbReference type="HOGENOM" id="CLU_3279599_0_0_1"/>
<keyword evidence="2" id="KW-1185">Reference proteome</keyword>
<dbReference type="Proteomes" id="UP000005446">
    <property type="component" value="Unassembled WGS sequence"/>
</dbReference>
<protein>
    <submittedName>
        <fullName evidence="1">Uncharacterized protein</fullName>
    </submittedName>
</protein>
<dbReference type="EMBL" id="AGUE01000193">
    <property type="protein sequence ID" value="EHK97472.1"/>
    <property type="molecule type" value="Genomic_DNA"/>
</dbReference>
<comment type="caution">
    <text evidence="1">The sequence shown here is derived from an EMBL/GenBank/DDBJ whole genome shotgun (WGS) entry which is preliminary data.</text>
</comment>
<reference evidence="1 2" key="1">
    <citation type="journal article" date="2012" name="Eukaryot. Cell">
        <title>Genome sequence of the fungus Glarea lozoyensis: the first genome sequence of a species from the Helotiaceae family.</title>
        <authorList>
            <person name="Youssar L."/>
            <person name="Gruening B.A."/>
            <person name="Erxleben A."/>
            <person name="Guenther S."/>
            <person name="Huettel W."/>
        </authorList>
    </citation>
    <scope>NUCLEOTIDE SEQUENCE [LARGE SCALE GENOMIC DNA]</scope>
    <source>
        <strain evidence="2">ATCC 74030 / MF5533</strain>
    </source>
</reference>
<organism evidence="1 2">
    <name type="scientific">Glarea lozoyensis (strain ATCC 74030 / MF5533)</name>
    <dbReference type="NCBI Taxonomy" id="1104152"/>
    <lineage>
        <taxon>Eukaryota</taxon>
        <taxon>Fungi</taxon>
        <taxon>Dikarya</taxon>
        <taxon>Ascomycota</taxon>
        <taxon>Pezizomycotina</taxon>
        <taxon>Leotiomycetes</taxon>
        <taxon>Helotiales</taxon>
        <taxon>Helotiaceae</taxon>
        <taxon>Glarea</taxon>
    </lineage>
</organism>
<evidence type="ECO:0000313" key="2">
    <source>
        <dbReference type="Proteomes" id="UP000005446"/>
    </source>
</evidence>
<sequence length="41" mass="4572">MEETVHEDAAMLVTKSPEHSKAAGAVLERCQPWPPIWITLV</sequence>
<evidence type="ECO:0000313" key="1">
    <source>
        <dbReference type="EMBL" id="EHK97472.1"/>
    </source>
</evidence>
<dbReference type="InParanoid" id="H0EVI1"/>
<proteinExistence type="predicted"/>
<accession>H0EVI1</accession>